<dbReference type="PANTHER" id="PTHR45654:SF77">
    <property type="entry name" value="HOMEOBOX-LEUCINE ZIPPER PROTEIN MERISTEM L1"/>
    <property type="match status" value="1"/>
</dbReference>
<protein>
    <recommendedName>
        <fullName evidence="1">START domain-containing protein</fullName>
    </recommendedName>
</protein>
<dbReference type="Pfam" id="PF01852">
    <property type="entry name" value="START"/>
    <property type="match status" value="1"/>
</dbReference>
<sequence>MLVGNQYLTFLINLLHRKHLVQLWILALGLNRACLEKCTVLVSFLELQFRALRVSRSQWSLSLLSAMEELIRMAKTGEPSWISNAENSTQTLCEEEYVQTSPRGIGLKPLALKSEASQESAVVIMNHINLVEILMDVDQWTSVFDGQYQKQ</sequence>
<dbReference type="InterPro" id="IPR042160">
    <property type="entry name" value="HD-Zip_IV"/>
</dbReference>
<dbReference type="Proteomes" id="UP000823775">
    <property type="component" value="Unassembled WGS sequence"/>
</dbReference>
<reference evidence="2 3" key="1">
    <citation type="journal article" date="2021" name="BMC Genomics">
        <title>Datura genome reveals duplications of psychoactive alkaloid biosynthetic genes and high mutation rate following tissue culture.</title>
        <authorList>
            <person name="Rajewski A."/>
            <person name="Carter-House D."/>
            <person name="Stajich J."/>
            <person name="Litt A."/>
        </authorList>
    </citation>
    <scope>NUCLEOTIDE SEQUENCE [LARGE SCALE GENOMIC DNA]</scope>
    <source>
        <strain evidence="2">AR-01</strain>
    </source>
</reference>
<evidence type="ECO:0000313" key="3">
    <source>
        <dbReference type="Proteomes" id="UP000823775"/>
    </source>
</evidence>
<gene>
    <name evidence="2" type="ORF">HAX54_051877</name>
</gene>
<name>A0ABS8WQB1_DATST</name>
<organism evidence="2 3">
    <name type="scientific">Datura stramonium</name>
    <name type="common">Jimsonweed</name>
    <name type="synonym">Common thornapple</name>
    <dbReference type="NCBI Taxonomy" id="4076"/>
    <lineage>
        <taxon>Eukaryota</taxon>
        <taxon>Viridiplantae</taxon>
        <taxon>Streptophyta</taxon>
        <taxon>Embryophyta</taxon>
        <taxon>Tracheophyta</taxon>
        <taxon>Spermatophyta</taxon>
        <taxon>Magnoliopsida</taxon>
        <taxon>eudicotyledons</taxon>
        <taxon>Gunneridae</taxon>
        <taxon>Pentapetalae</taxon>
        <taxon>asterids</taxon>
        <taxon>lamiids</taxon>
        <taxon>Solanales</taxon>
        <taxon>Solanaceae</taxon>
        <taxon>Solanoideae</taxon>
        <taxon>Datureae</taxon>
        <taxon>Datura</taxon>
    </lineage>
</organism>
<feature type="domain" description="START" evidence="1">
    <location>
        <begin position="65"/>
        <end position="151"/>
    </location>
</feature>
<comment type="caution">
    <text evidence="2">The sequence shown here is derived from an EMBL/GenBank/DDBJ whole genome shotgun (WGS) entry which is preliminary data.</text>
</comment>
<keyword evidence="3" id="KW-1185">Reference proteome</keyword>
<dbReference type="PROSITE" id="PS50848">
    <property type="entry name" value="START"/>
    <property type="match status" value="1"/>
</dbReference>
<dbReference type="EMBL" id="JACEIK010009314">
    <property type="protein sequence ID" value="MCE3052216.1"/>
    <property type="molecule type" value="Genomic_DNA"/>
</dbReference>
<proteinExistence type="predicted"/>
<accession>A0ABS8WQB1</accession>
<evidence type="ECO:0000259" key="1">
    <source>
        <dbReference type="PROSITE" id="PS50848"/>
    </source>
</evidence>
<evidence type="ECO:0000313" key="2">
    <source>
        <dbReference type="EMBL" id="MCE3052216.1"/>
    </source>
</evidence>
<dbReference type="InterPro" id="IPR002913">
    <property type="entry name" value="START_lipid-bd_dom"/>
</dbReference>
<dbReference type="PANTHER" id="PTHR45654">
    <property type="entry name" value="HOMEOBOX-LEUCINE ZIPPER PROTEIN MERISTEM L1"/>
    <property type="match status" value="1"/>
</dbReference>